<name>A0AAW0ICM2_MYOGA</name>
<gene>
    <name evidence="1" type="ORF">U0070_006972</name>
</gene>
<keyword evidence="2" id="KW-1185">Reference proteome</keyword>
<proteinExistence type="predicted"/>
<reference evidence="1 2" key="1">
    <citation type="journal article" date="2023" name="bioRxiv">
        <title>Conserved and derived expression patterns and positive selection on dental genes reveal complex evolutionary context of ever-growing rodent molars.</title>
        <authorList>
            <person name="Calamari Z.T."/>
            <person name="Song A."/>
            <person name="Cohen E."/>
            <person name="Akter M."/>
            <person name="Roy R.D."/>
            <person name="Hallikas O."/>
            <person name="Christensen M.M."/>
            <person name="Li P."/>
            <person name="Marangoni P."/>
            <person name="Jernvall J."/>
            <person name="Klein O.D."/>
        </authorList>
    </citation>
    <scope>NUCLEOTIDE SEQUENCE [LARGE SCALE GENOMIC DNA]</scope>
    <source>
        <strain evidence="1">V071</strain>
    </source>
</reference>
<dbReference type="AlphaFoldDB" id="A0AAW0ICM2"/>
<evidence type="ECO:0000313" key="2">
    <source>
        <dbReference type="Proteomes" id="UP001488838"/>
    </source>
</evidence>
<evidence type="ECO:0000313" key="1">
    <source>
        <dbReference type="EMBL" id="KAK7811919.1"/>
    </source>
</evidence>
<organism evidence="1 2">
    <name type="scientific">Myodes glareolus</name>
    <name type="common">Bank vole</name>
    <name type="synonym">Clethrionomys glareolus</name>
    <dbReference type="NCBI Taxonomy" id="447135"/>
    <lineage>
        <taxon>Eukaryota</taxon>
        <taxon>Metazoa</taxon>
        <taxon>Chordata</taxon>
        <taxon>Craniata</taxon>
        <taxon>Vertebrata</taxon>
        <taxon>Euteleostomi</taxon>
        <taxon>Mammalia</taxon>
        <taxon>Eutheria</taxon>
        <taxon>Euarchontoglires</taxon>
        <taxon>Glires</taxon>
        <taxon>Rodentia</taxon>
        <taxon>Myomorpha</taxon>
        <taxon>Muroidea</taxon>
        <taxon>Cricetidae</taxon>
        <taxon>Arvicolinae</taxon>
        <taxon>Myodes</taxon>
    </lineage>
</organism>
<dbReference type="EMBL" id="JBBHLL010000162">
    <property type="protein sequence ID" value="KAK7811919.1"/>
    <property type="molecule type" value="Genomic_DNA"/>
</dbReference>
<comment type="caution">
    <text evidence="1">The sequence shown here is derived from an EMBL/GenBank/DDBJ whole genome shotgun (WGS) entry which is preliminary data.</text>
</comment>
<protein>
    <submittedName>
        <fullName evidence="1">Uncharacterized protein</fullName>
    </submittedName>
</protein>
<sequence>MGLRLMVTCSGEVDDTSVWGPTLGEENKDTLVQRGCRWCSREEGRNVLTVGAEVQSLGNSVLVVLQMCHDILSAHDMTADRHSSLGIFVDKRATLWCAEKSDLKHTCPLAQKCHGKAQKLAHARMLDARELAALLEKIGAEDF</sequence>
<accession>A0AAW0ICM2</accession>
<dbReference type="Proteomes" id="UP001488838">
    <property type="component" value="Unassembled WGS sequence"/>
</dbReference>